<sequence length="32" mass="3860">MRMLGLQQIRGKQSVYSRFPEDVFELIVENFK</sequence>
<evidence type="ECO:0000313" key="1">
    <source>
        <dbReference type="EMBL" id="BAJ02470.1"/>
    </source>
</evidence>
<reference evidence="2" key="1">
    <citation type="journal article" date="2010" name="Mol. Biosyst.">
        <title>Complete genome sequence and comparative analysis of Shewanella violacea, a psychrophilic and piezophilic bacterium from deep sea floor sediments.</title>
        <authorList>
            <person name="Aono E."/>
            <person name="Baba T."/>
            <person name="Ara T."/>
            <person name="Nishi T."/>
            <person name="Nakamichi T."/>
            <person name="Inamoto E."/>
            <person name="Toyonaga H."/>
            <person name="Hasegawa M."/>
            <person name="Takai Y."/>
            <person name="Okumura Y."/>
            <person name="Baba M."/>
            <person name="Tomita M."/>
            <person name="Kato C."/>
            <person name="Oshima T."/>
            <person name="Nakasone K."/>
            <person name="Mori H."/>
        </authorList>
    </citation>
    <scope>NUCLEOTIDE SEQUENCE [LARGE SCALE GENOMIC DNA]</scope>
    <source>
        <strain evidence="2">JCM 10179 / CIP 106290 / LMG 19151 / DSS12</strain>
    </source>
</reference>
<evidence type="ECO:0000313" key="2">
    <source>
        <dbReference type="Proteomes" id="UP000002350"/>
    </source>
</evidence>
<proteinExistence type="predicted"/>
<dbReference type="KEGG" id="svo:SVI_2499"/>
<organism evidence="1 2">
    <name type="scientific">Shewanella violacea (strain JCM 10179 / CIP 106290 / LMG 19151 / DSS12)</name>
    <dbReference type="NCBI Taxonomy" id="637905"/>
    <lineage>
        <taxon>Bacteria</taxon>
        <taxon>Pseudomonadati</taxon>
        <taxon>Pseudomonadota</taxon>
        <taxon>Gammaproteobacteria</taxon>
        <taxon>Alteromonadales</taxon>
        <taxon>Shewanellaceae</taxon>
        <taxon>Shewanella</taxon>
    </lineage>
</organism>
<protein>
    <submittedName>
        <fullName evidence="1">Uncharacterized protein</fullName>
    </submittedName>
</protein>
<keyword evidence="2" id="KW-1185">Reference proteome</keyword>
<dbReference type="EMBL" id="AP011177">
    <property type="protein sequence ID" value="BAJ02470.1"/>
    <property type="molecule type" value="Genomic_DNA"/>
</dbReference>
<accession>D4ZLC1</accession>
<gene>
    <name evidence="1" type="ordered locus">SVI_2499</name>
</gene>
<name>D4ZLC1_SHEVD</name>
<dbReference type="AlphaFoldDB" id="D4ZLC1"/>
<dbReference type="Proteomes" id="UP000002350">
    <property type="component" value="Chromosome"/>
</dbReference>
<dbReference type="HOGENOM" id="CLU_3391326_0_0_6"/>